<dbReference type="Proteomes" id="UP001500840">
    <property type="component" value="Unassembled WGS sequence"/>
</dbReference>
<dbReference type="EMBL" id="BAABGA010000035">
    <property type="protein sequence ID" value="GAA4454281.1"/>
    <property type="molecule type" value="Genomic_DNA"/>
</dbReference>
<name>A0ABP8MTC5_9BACT</name>
<dbReference type="SUPFAM" id="SSF69322">
    <property type="entry name" value="Tricorn protease domain 2"/>
    <property type="match status" value="1"/>
</dbReference>
<accession>A0ABP8MTC5</accession>
<gene>
    <name evidence="1" type="ORF">GCM10023156_26480</name>
</gene>
<sequence>MQPMALNIGEPLLSSFPEATVRYPGYRDESVDRVYPIGGQNASVLVQVTRPAKGIKNKALRWVSLVSGEVSAPFLLAEGEQVACVEPSSGRLLTHAASQDQSGEKFYQWRIYAGNPAESAVELQSEIRQLFGYPYNGSALPSFLPNNRLLLQGGRDLKVVDLDSGEVAFSLDYVFQTHSHCLAHLSPDRRYLAVYFTHDAPAKRLILDLQSFDLVHCSSIPDRTFEAFSADGKHLVSLQGTKLVWLSTQSWQPARTDEIPGKWAGTGSPFHVLDERYIINSRGSLLDLQANEIVTELRSDGIAGNPSLAPSDAWVGNCLLRTDTSSAIKVVACTQLPASE</sequence>
<protein>
    <recommendedName>
        <fullName evidence="3">WD40 repeat domain-containing protein</fullName>
    </recommendedName>
</protein>
<proteinExistence type="predicted"/>
<keyword evidence="2" id="KW-1185">Reference proteome</keyword>
<evidence type="ECO:0008006" key="3">
    <source>
        <dbReference type="Google" id="ProtNLM"/>
    </source>
</evidence>
<evidence type="ECO:0000313" key="2">
    <source>
        <dbReference type="Proteomes" id="UP001500840"/>
    </source>
</evidence>
<comment type="caution">
    <text evidence="1">The sequence shown here is derived from an EMBL/GenBank/DDBJ whole genome shotgun (WGS) entry which is preliminary data.</text>
</comment>
<reference evidence="2" key="1">
    <citation type="journal article" date="2019" name="Int. J. Syst. Evol. Microbiol.">
        <title>The Global Catalogue of Microorganisms (GCM) 10K type strain sequencing project: providing services to taxonomists for standard genome sequencing and annotation.</title>
        <authorList>
            <consortium name="The Broad Institute Genomics Platform"/>
            <consortium name="The Broad Institute Genome Sequencing Center for Infectious Disease"/>
            <person name="Wu L."/>
            <person name="Ma J."/>
        </authorList>
    </citation>
    <scope>NUCLEOTIDE SEQUENCE [LARGE SCALE GENOMIC DNA]</scope>
    <source>
        <strain evidence="2">JCM 17759</strain>
    </source>
</reference>
<organism evidence="1 2">
    <name type="scientific">Novipirellula rosea</name>
    <dbReference type="NCBI Taxonomy" id="1031540"/>
    <lineage>
        <taxon>Bacteria</taxon>
        <taxon>Pseudomonadati</taxon>
        <taxon>Planctomycetota</taxon>
        <taxon>Planctomycetia</taxon>
        <taxon>Pirellulales</taxon>
        <taxon>Pirellulaceae</taxon>
        <taxon>Novipirellula</taxon>
    </lineage>
</organism>
<evidence type="ECO:0000313" key="1">
    <source>
        <dbReference type="EMBL" id="GAA4454281.1"/>
    </source>
</evidence>